<evidence type="ECO:0000313" key="3">
    <source>
        <dbReference type="Proteomes" id="UP000293852"/>
    </source>
</evidence>
<dbReference type="RefSeq" id="WP_130414926.1">
    <property type="nucleotide sequence ID" value="NZ_SGWX01000001.1"/>
</dbReference>
<accession>A0A4V2EY63</accession>
<dbReference type="AlphaFoldDB" id="A0A4V2EY63"/>
<evidence type="ECO:0000313" key="2">
    <source>
        <dbReference type="EMBL" id="RZS61890.1"/>
    </source>
</evidence>
<proteinExistence type="predicted"/>
<feature type="transmembrane region" description="Helical" evidence="1">
    <location>
        <begin position="97"/>
        <end position="115"/>
    </location>
</feature>
<feature type="transmembrane region" description="Helical" evidence="1">
    <location>
        <begin position="65"/>
        <end position="85"/>
    </location>
</feature>
<organism evidence="2 3">
    <name type="scientific">Xylanimonas ulmi</name>
    <dbReference type="NCBI Taxonomy" id="228973"/>
    <lineage>
        <taxon>Bacteria</taxon>
        <taxon>Bacillati</taxon>
        <taxon>Actinomycetota</taxon>
        <taxon>Actinomycetes</taxon>
        <taxon>Micrococcales</taxon>
        <taxon>Promicromonosporaceae</taxon>
        <taxon>Xylanimonas</taxon>
    </lineage>
</organism>
<keyword evidence="1" id="KW-0472">Membrane</keyword>
<sequence>MSPRLLSFVVAAVAYGVTLTVAAVLLPGLHIGFLWAVIAWALFTVSITLIRPLLTRTLTRHVHGYTWVIGLATVLASLIVTALLSPRAGFRIDNLRTWALATVIVWLGTLVYDVVDDRLVAAARPIADKLQDRRNP</sequence>
<protein>
    <recommendedName>
        <fullName evidence="4">Superfamily IV 4 TMS phage holin</fullName>
    </recommendedName>
</protein>
<dbReference type="OrthoDB" id="5185447at2"/>
<evidence type="ECO:0000256" key="1">
    <source>
        <dbReference type="SAM" id="Phobius"/>
    </source>
</evidence>
<reference evidence="2 3" key="1">
    <citation type="submission" date="2019-02" db="EMBL/GenBank/DDBJ databases">
        <title>Sequencing the genomes of 1000 actinobacteria strains.</title>
        <authorList>
            <person name="Klenk H.-P."/>
        </authorList>
    </citation>
    <scope>NUCLEOTIDE SEQUENCE [LARGE SCALE GENOMIC DNA]</scope>
    <source>
        <strain evidence="2 3">DSM 16932</strain>
    </source>
</reference>
<keyword evidence="3" id="KW-1185">Reference proteome</keyword>
<dbReference type="Proteomes" id="UP000293852">
    <property type="component" value="Unassembled WGS sequence"/>
</dbReference>
<name>A0A4V2EY63_9MICO</name>
<evidence type="ECO:0008006" key="4">
    <source>
        <dbReference type="Google" id="ProtNLM"/>
    </source>
</evidence>
<feature type="transmembrane region" description="Helical" evidence="1">
    <location>
        <begin position="32"/>
        <end position="53"/>
    </location>
</feature>
<keyword evidence="1" id="KW-1133">Transmembrane helix</keyword>
<keyword evidence="1" id="KW-0812">Transmembrane</keyword>
<comment type="caution">
    <text evidence="2">The sequence shown here is derived from an EMBL/GenBank/DDBJ whole genome shotgun (WGS) entry which is preliminary data.</text>
</comment>
<dbReference type="EMBL" id="SGWX01000001">
    <property type="protein sequence ID" value="RZS61890.1"/>
    <property type="molecule type" value="Genomic_DNA"/>
</dbReference>
<gene>
    <name evidence="2" type="ORF">EV386_2203</name>
</gene>